<protein>
    <submittedName>
        <fullName evidence="2">DUF1056 family protein</fullName>
    </submittedName>
</protein>
<dbReference type="Pfam" id="PF06341">
    <property type="entry name" value="DUF1056"/>
    <property type="match status" value="1"/>
</dbReference>
<dbReference type="RefSeq" id="WP_168924304.1">
    <property type="nucleotide sequence ID" value="NZ_JAAXLJ010000003.1"/>
</dbReference>
<evidence type="ECO:0000256" key="1">
    <source>
        <dbReference type="SAM" id="Phobius"/>
    </source>
</evidence>
<keyword evidence="1" id="KW-0812">Transmembrane</keyword>
<feature type="transmembrane region" description="Helical" evidence="1">
    <location>
        <begin position="38"/>
        <end position="60"/>
    </location>
</feature>
<dbReference type="Proteomes" id="UP000763447">
    <property type="component" value="Unassembled WGS sequence"/>
</dbReference>
<gene>
    <name evidence="2" type="ORF">HC026_01945</name>
</gene>
<keyword evidence="3" id="KW-1185">Reference proteome</keyword>
<dbReference type="InterPro" id="IPR009406">
    <property type="entry name" value="DUF1056"/>
</dbReference>
<keyword evidence="1" id="KW-0472">Membrane</keyword>
<accession>A0ABX1L048</accession>
<keyword evidence="1" id="KW-1133">Transmembrane helix</keyword>
<proteinExistence type="predicted"/>
<evidence type="ECO:0000313" key="2">
    <source>
        <dbReference type="EMBL" id="NLR17676.1"/>
    </source>
</evidence>
<reference evidence="2 3" key="1">
    <citation type="submission" date="2020-04" db="EMBL/GenBank/DDBJ databases">
        <title>A novel species of genus Lactobacillus that was isolated from fermented food Zha-chili.</title>
        <authorList>
            <person name="Zhang Z."/>
        </authorList>
    </citation>
    <scope>NUCLEOTIDE SEQUENCE [LARGE SCALE GENOMIC DNA]</scope>
    <source>
        <strain evidence="3">HBUAS51383</strain>
    </source>
</reference>
<feature type="transmembrane region" description="Helical" evidence="1">
    <location>
        <begin position="12"/>
        <end position="32"/>
    </location>
</feature>
<name>A0ABX1L048_9LACO</name>
<sequence length="66" mass="7321">MLKKQLNRLVRGLIKIIDGLFFVAAMILLDVTVYLASWFWGGIVTAITLVLIGLLTEVIFQKGGDN</sequence>
<organism evidence="2 3">
    <name type="scientific">Secundilactobacillus angelensis</name>
    <dbReference type="NCBI Taxonomy" id="2722706"/>
    <lineage>
        <taxon>Bacteria</taxon>
        <taxon>Bacillati</taxon>
        <taxon>Bacillota</taxon>
        <taxon>Bacilli</taxon>
        <taxon>Lactobacillales</taxon>
        <taxon>Lactobacillaceae</taxon>
        <taxon>Secundilactobacillus</taxon>
    </lineage>
</organism>
<dbReference type="EMBL" id="JAAXLJ010000003">
    <property type="protein sequence ID" value="NLR17676.1"/>
    <property type="molecule type" value="Genomic_DNA"/>
</dbReference>
<comment type="caution">
    <text evidence="2">The sequence shown here is derived from an EMBL/GenBank/DDBJ whole genome shotgun (WGS) entry which is preliminary data.</text>
</comment>
<evidence type="ECO:0000313" key="3">
    <source>
        <dbReference type="Proteomes" id="UP000763447"/>
    </source>
</evidence>